<evidence type="ECO:0008006" key="4">
    <source>
        <dbReference type="Google" id="ProtNLM"/>
    </source>
</evidence>
<name>A0A5E4QA19_9NEOP</name>
<organism evidence="2 3">
    <name type="scientific">Leptidea sinapis</name>
    <dbReference type="NCBI Taxonomy" id="189913"/>
    <lineage>
        <taxon>Eukaryota</taxon>
        <taxon>Metazoa</taxon>
        <taxon>Ecdysozoa</taxon>
        <taxon>Arthropoda</taxon>
        <taxon>Hexapoda</taxon>
        <taxon>Insecta</taxon>
        <taxon>Pterygota</taxon>
        <taxon>Neoptera</taxon>
        <taxon>Endopterygota</taxon>
        <taxon>Lepidoptera</taxon>
        <taxon>Glossata</taxon>
        <taxon>Ditrysia</taxon>
        <taxon>Papilionoidea</taxon>
        <taxon>Pieridae</taxon>
        <taxon>Dismorphiinae</taxon>
        <taxon>Leptidea</taxon>
    </lineage>
</organism>
<reference evidence="2 3" key="1">
    <citation type="submission" date="2017-07" db="EMBL/GenBank/DDBJ databases">
        <authorList>
            <person name="Talla V."/>
            <person name="Backstrom N."/>
        </authorList>
    </citation>
    <scope>NUCLEOTIDE SEQUENCE [LARGE SCALE GENOMIC DNA]</scope>
</reference>
<dbReference type="Gene3D" id="1.20.1250.20">
    <property type="entry name" value="MFS general substrate transporter like domains"/>
    <property type="match status" value="1"/>
</dbReference>
<sequence length="71" mass="7741">MSGYLKTQILIVACVNIGQFIDGYSVGWSAPIIPKLQDPDETPLPELITDLQVSWIGSLLYLGSIVATYLT</sequence>
<evidence type="ECO:0000313" key="2">
    <source>
        <dbReference type="EMBL" id="VVC94597.1"/>
    </source>
</evidence>
<dbReference type="InterPro" id="IPR036259">
    <property type="entry name" value="MFS_trans_sf"/>
</dbReference>
<protein>
    <recommendedName>
        <fullName evidence="4">Major facilitator superfamily (MFS) profile domain-containing protein</fullName>
    </recommendedName>
</protein>
<dbReference type="EMBL" id="FZQP02002048">
    <property type="protein sequence ID" value="VVC94597.1"/>
    <property type="molecule type" value="Genomic_DNA"/>
</dbReference>
<gene>
    <name evidence="2" type="ORF">LSINAPIS_LOCUS6503</name>
</gene>
<evidence type="ECO:0000313" key="3">
    <source>
        <dbReference type="Proteomes" id="UP000324832"/>
    </source>
</evidence>
<evidence type="ECO:0000256" key="1">
    <source>
        <dbReference type="SAM" id="Phobius"/>
    </source>
</evidence>
<keyword evidence="1" id="KW-0812">Transmembrane</keyword>
<keyword evidence="1" id="KW-1133">Transmembrane helix</keyword>
<accession>A0A5E4QA19</accession>
<dbReference type="AlphaFoldDB" id="A0A5E4QA19"/>
<feature type="transmembrane region" description="Helical" evidence="1">
    <location>
        <begin position="53"/>
        <end position="70"/>
    </location>
</feature>
<dbReference type="Proteomes" id="UP000324832">
    <property type="component" value="Unassembled WGS sequence"/>
</dbReference>
<proteinExistence type="predicted"/>
<keyword evidence="3" id="KW-1185">Reference proteome</keyword>
<keyword evidence="1" id="KW-0472">Membrane</keyword>